<dbReference type="Proteomes" id="UP000064967">
    <property type="component" value="Chromosome"/>
</dbReference>
<accession>A0A0K1PVW9</accession>
<proteinExistence type="predicted"/>
<dbReference type="STRING" id="1391654.AKJ09_03928"/>
<dbReference type="KEGG" id="llu:AKJ09_03928"/>
<sequence>MLFGLTRGEMILTAFVFALIYGAGLLPRVAARLGGKAPTAPNTSDD</sequence>
<name>A0A0K1PVW9_9BACT</name>
<dbReference type="EMBL" id="CP012333">
    <property type="protein sequence ID" value="AKU97264.1"/>
    <property type="molecule type" value="Genomic_DNA"/>
</dbReference>
<reference evidence="1 2" key="1">
    <citation type="submission" date="2015-08" db="EMBL/GenBank/DDBJ databases">
        <authorList>
            <person name="Babu N.S."/>
            <person name="Beckwith C.J."/>
            <person name="Beseler K.G."/>
            <person name="Brison A."/>
            <person name="Carone J.V."/>
            <person name="Caskin T.P."/>
            <person name="Diamond M."/>
            <person name="Durham M.E."/>
            <person name="Foxe J.M."/>
            <person name="Go M."/>
            <person name="Henderson B.A."/>
            <person name="Jones I.B."/>
            <person name="McGettigan J.A."/>
            <person name="Micheletti S.J."/>
            <person name="Nasrallah M.E."/>
            <person name="Ortiz D."/>
            <person name="Piller C.R."/>
            <person name="Privatt S.R."/>
            <person name="Schneider S.L."/>
            <person name="Sharp S."/>
            <person name="Smith T.C."/>
            <person name="Stanton J.D."/>
            <person name="Ullery H.E."/>
            <person name="Wilson R.J."/>
            <person name="Serrano M.G."/>
            <person name="Buck G."/>
            <person name="Lee V."/>
            <person name="Wang Y."/>
            <person name="Carvalho R."/>
            <person name="Voegtly L."/>
            <person name="Shi R."/>
            <person name="Duckworth R."/>
            <person name="Johnson A."/>
            <person name="Loviza R."/>
            <person name="Walstead R."/>
            <person name="Shah Z."/>
            <person name="Kiflezghi M."/>
            <person name="Wade K."/>
            <person name="Ball S.L."/>
            <person name="Bradley K.W."/>
            <person name="Asai D.J."/>
            <person name="Bowman C.A."/>
            <person name="Russell D.A."/>
            <person name="Pope W.H."/>
            <person name="Jacobs-Sera D."/>
            <person name="Hendrix R.W."/>
            <person name="Hatfull G.F."/>
        </authorList>
    </citation>
    <scope>NUCLEOTIDE SEQUENCE [LARGE SCALE GENOMIC DNA]</scope>
    <source>
        <strain evidence="1 2">DSM 27648</strain>
    </source>
</reference>
<keyword evidence="2" id="KW-1185">Reference proteome</keyword>
<dbReference type="AlphaFoldDB" id="A0A0K1PVW9"/>
<protein>
    <submittedName>
        <fullName evidence="1">Uncharacterized protein</fullName>
    </submittedName>
</protein>
<evidence type="ECO:0000313" key="2">
    <source>
        <dbReference type="Proteomes" id="UP000064967"/>
    </source>
</evidence>
<organism evidence="1 2">
    <name type="scientific">Labilithrix luteola</name>
    <dbReference type="NCBI Taxonomy" id="1391654"/>
    <lineage>
        <taxon>Bacteria</taxon>
        <taxon>Pseudomonadati</taxon>
        <taxon>Myxococcota</taxon>
        <taxon>Polyangia</taxon>
        <taxon>Polyangiales</taxon>
        <taxon>Labilitrichaceae</taxon>
        <taxon>Labilithrix</taxon>
    </lineage>
</organism>
<gene>
    <name evidence="1" type="ORF">AKJ09_03928</name>
</gene>
<evidence type="ECO:0000313" key="1">
    <source>
        <dbReference type="EMBL" id="AKU97264.1"/>
    </source>
</evidence>